<evidence type="ECO:0000313" key="4">
    <source>
        <dbReference type="EMBL" id="RFU39422.1"/>
    </source>
</evidence>
<keyword evidence="1" id="KW-0680">Restriction system</keyword>
<dbReference type="RefSeq" id="WP_117359416.1">
    <property type="nucleotide sequence ID" value="NZ_QURH01000338.1"/>
</dbReference>
<evidence type="ECO:0000313" key="5">
    <source>
        <dbReference type="Proteomes" id="UP000261811"/>
    </source>
</evidence>
<dbReference type="PANTHER" id="PTHR42998:SF1">
    <property type="entry name" value="TYPE I RESTRICTION ENZYME HINDI METHYLASE SUBUNIT"/>
    <property type="match status" value="1"/>
</dbReference>
<evidence type="ECO:0000256" key="2">
    <source>
        <dbReference type="ARBA" id="ARBA00023125"/>
    </source>
</evidence>
<evidence type="ECO:0000259" key="3">
    <source>
        <dbReference type="Pfam" id="PF02384"/>
    </source>
</evidence>
<dbReference type="CDD" id="cd02440">
    <property type="entry name" value="AdoMet_MTases"/>
    <property type="match status" value="1"/>
</dbReference>
<keyword evidence="2" id="KW-0238">DNA-binding</keyword>
<organism evidence="4 5">
    <name type="scientific">Actinomadura logoneensis</name>
    <dbReference type="NCBI Taxonomy" id="2293572"/>
    <lineage>
        <taxon>Bacteria</taxon>
        <taxon>Bacillati</taxon>
        <taxon>Actinomycetota</taxon>
        <taxon>Actinomycetes</taxon>
        <taxon>Streptosporangiales</taxon>
        <taxon>Thermomonosporaceae</taxon>
        <taxon>Actinomadura</taxon>
    </lineage>
</organism>
<proteinExistence type="predicted"/>
<keyword evidence="5" id="KW-1185">Reference proteome</keyword>
<dbReference type="OrthoDB" id="9784823at2"/>
<dbReference type="GO" id="GO:0003677">
    <property type="term" value="F:DNA binding"/>
    <property type="evidence" value="ECO:0007669"/>
    <property type="project" value="UniProtKB-KW"/>
</dbReference>
<dbReference type="Proteomes" id="UP000261811">
    <property type="component" value="Unassembled WGS sequence"/>
</dbReference>
<protein>
    <submittedName>
        <fullName evidence="4">N-6 DNA methylase</fullName>
    </submittedName>
</protein>
<dbReference type="InterPro" id="IPR029063">
    <property type="entry name" value="SAM-dependent_MTases_sf"/>
</dbReference>
<dbReference type="SUPFAM" id="SSF53335">
    <property type="entry name" value="S-adenosyl-L-methionine-dependent methyltransferases"/>
    <property type="match status" value="1"/>
</dbReference>
<keyword evidence="4" id="KW-0808">Transferase</keyword>
<dbReference type="PANTHER" id="PTHR42998">
    <property type="entry name" value="TYPE I RESTRICTION ENZYME HINDVIIP M PROTEIN-RELATED"/>
    <property type="match status" value="1"/>
</dbReference>
<dbReference type="InterPro" id="IPR044946">
    <property type="entry name" value="Restrct_endonuc_typeI_TRD_sf"/>
</dbReference>
<dbReference type="Pfam" id="PF02384">
    <property type="entry name" value="N6_Mtase"/>
    <property type="match status" value="1"/>
</dbReference>
<evidence type="ECO:0000256" key="1">
    <source>
        <dbReference type="ARBA" id="ARBA00022747"/>
    </source>
</evidence>
<name>A0A372JHC9_9ACTN</name>
<dbReference type="InterPro" id="IPR003356">
    <property type="entry name" value="DNA_methylase_A-5"/>
</dbReference>
<dbReference type="GO" id="GO:0008170">
    <property type="term" value="F:N-methyltransferase activity"/>
    <property type="evidence" value="ECO:0007669"/>
    <property type="project" value="InterPro"/>
</dbReference>
<dbReference type="GO" id="GO:0009307">
    <property type="term" value="P:DNA restriction-modification system"/>
    <property type="evidence" value="ECO:0007669"/>
    <property type="project" value="UniProtKB-KW"/>
</dbReference>
<comment type="caution">
    <text evidence="4">The sequence shown here is derived from an EMBL/GenBank/DDBJ whole genome shotgun (WGS) entry which is preliminary data.</text>
</comment>
<gene>
    <name evidence="4" type="ORF">DZF91_22390</name>
</gene>
<dbReference type="InterPro" id="IPR052916">
    <property type="entry name" value="Type-I_RE_MTase_Subunit"/>
</dbReference>
<dbReference type="Gene3D" id="3.90.220.20">
    <property type="entry name" value="DNA methylase specificity domains"/>
    <property type="match status" value="1"/>
</dbReference>
<dbReference type="PRINTS" id="PR00507">
    <property type="entry name" value="N12N6MTFRASE"/>
</dbReference>
<dbReference type="EMBL" id="QURH01000338">
    <property type="protein sequence ID" value="RFU39422.1"/>
    <property type="molecule type" value="Genomic_DNA"/>
</dbReference>
<reference evidence="4 5" key="1">
    <citation type="submission" date="2018-08" db="EMBL/GenBank/DDBJ databases">
        <title>Actinomadura jelena sp. nov., a novel Actinomycete isolated from soil in Chad.</title>
        <authorList>
            <person name="Shi L."/>
        </authorList>
    </citation>
    <scope>NUCLEOTIDE SEQUENCE [LARGE SCALE GENOMIC DNA]</scope>
    <source>
        <strain evidence="4 5">NEAU-G17</strain>
    </source>
</reference>
<sequence>MAQDAAVTAAEIARLAGVGRAAVSNWRKRHDDFPQPVGGTATSPTFSLSEIQDWLGAQGKLSGATADEFLWQDLRKLADEGNLADVLTLAGSFLLYLHRAPGAWASLEKLSDEQLARELPEAVGGDFVSPIAKKHVPIVRRVAELASERSPRDTFEFLRARYLDLHKRRAYETPPAVTSLATRLAGPGVETVFDPACGSGGFLLAALENVRPTRVVGQDIDADLTRLTALRLALRTENVEIRSGDSLRDDAFPEVEADLVATAPPFNDRNWGYDELSTDLRWEYGLPPRTEPELAWVQHALTHTRPGGLAVVLMPPAAANRRAGRRIRQQLLRRGALRAVIGLPLGAVPNMAVPLALWVLRRPTPGERPPSQVLMAEASDGFADRTLDAWRRFTSDPEVDLDEPGQVRAVRIIDLLDEEVDLTPARYIAQPTGALALDQVEQRRAEVLELLRGLPALIPEVQAAPQLSDAPLISVADLVRMGHLALVHASSSSKHDNESLPNVLTVDDVTRNRQPVASTHPTAPDHVALQAGDVVVPAVIRTPAAMVVEQAGGSLGRHLLLLRPDPNLLDPHYLAGILRSSLNIRNYTATSTSYRVDIRRAEIPVPAIDVQRGHGEDFRRLYEFSTRLRLAADVGTDLAALITDGLIDSILKPRRAR</sequence>
<dbReference type="SUPFAM" id="SSF116734">
    <property type="entry name" value="DNA methylase specificity domain"/>
    <property type="match status" value="1"/>
</dbReference>
<accession>A0A372JHC9</accession>
<dbReference type="Gene3D" id="3.40.50.150">
    <property type="entry name" value="Vaccinia Virus protein VP39"/>
    <property type="match status" value="1"/>
</dbReference>
<dbReference type="AlphaFoldDB" id="A0A372JHC9"/>
<dbReference type="GO" id="GO:0032259">
    <property type="term" value="P:methylation"/>
    <property type="evidence" value="ECO:0007669"/>
    <property type="project" value="UniProtKB-KW"/>
</dbReference>
<keyword evidence="4" id="KW-0489">Methyltransferase</keyword>
<feature type="domain" description="DNA methylase adenine-specific" evidence="3">
    <location>
        <begin position="154"/>
        <end position="386"/>
    </location>
</feature>